<protein>
    <submittedName>
        <fullName evidence="1">Unannotated protein</fullName>
    </submittedName>
</protein>
<name>A0A6J7WBD9_9ZZZZ</name>
<organism evidence="1">
    <name type="scientific">freshwater metagenome</name>
    <dbReference type="NCBI Taxonomy" id="449393"/>
    <lineage>
        <taxon>unclassified sequences</taxon>
        <taxon>metagenomes</taxon>
        <taxon>ecological metagenomes</taxon>
    </lineage>
</organism>
<accession>A0A6J7WBD9</accession>
<dbReference type="Gene3D" id="1.25.40.20">
    <property type="entry name" value="Ankyrin repeat-containing domain"/>
    <property type="match status" value="1"/>
</dbReference>
<dbReference type="AlphaFoldDB" id="A0A6J7WBD9"/>
<dbReference type="SUPFAM" id="SSF48403">
    <property type="entry name" value="Ankyrin repeat"/>
    <property type="match status" value="1"/>
</dbReference>
<evidence type="ECO:0000313" key="1">
    <source>
        <dbReference type="EMBL" id="CAB5161861.1"/>
    </source>
</evidence>
<gene>
    <name evidence="1" type="ORF">UFOPK4444_01347</name>
</gene>
<proteinExistence type="predicted"/>
<sequence>MKYNKQQHTTNPAYIWTREFTFERLQKIRAVQRKWERLFQEPGDRGHYSRIQWLGTDQCGICSGEKFSASLDGKKFTIHLKIITTREWFAKEAYKKALASTRIRYPNFDVHRFIDGKRIGERILEFLSEEHELAWGYLWTTLRKIIEDEKLSINEVLIIEPCSSWGYPVALASSKTNGNEIMDDHRLITLVRHTNEVDKTDFDVAKNILVDGKSLEIDPEAISYSFDDIREGFIQLASPELVVLNWADARPLLSDADFLLHKAAYQLDRVSVEKAIAQGGNVNYVDSSDSSVITNVIEGWGDHRAHYKAKDEDLDCYGGQRPAKEVSEEAVISLINYLINQGAHPDLHGPEESPAIVSASRGCHARILEILLNCGANAAVQCYWDSYIGEWPQAWESPSFDAYHENDQEAQALYDLLLLNRPSPHYSKELEELEIAKALGIPPPITHPLADNQDVESKLGEALLDDQNEGCFLSEKILREMPDDKEINAWITAQANKLIAETCVRYALAFNSNDPEWLVGVLSLSIKYESQSVFAPLLGRDEVMGYLRGKIKTIHKTPENLPRFELANMQGGEPCVAGFQSQGELDKNWRACPVTNVKFDHDENGLINDIFIITVAPSPGAVLLSDLCPGINSHVVS</sequence>
<dbReference type="EMBL" id="CAFBRZ010000113">
    <property type="protein sequence ID" value="CAB5161861.1"/>
    <property type="molecule type" value="Genomic_DNA"/>
</dbReference>
<reference evidence="1" key="1">
    <citation type="submission" date="2020-05" db="EMBL/GenBank/DDBJ databases">
        <authorList>
            <person name="Chiriac C."/>
            <person name="Salcher M."/>
            <person name="Ghai R."/>
            <person name="Kavagutti S V."/>
        </authorList>
    </citation>
    <scope>NUCLEOTIDE SEQUENCE</scope>
</reference>
<dbReference type="InterPro" id="IPR036770">
    <property type="entry name" value="Ankyrin_rpt-contain_sf"/>
</dbReference>